<reference evidence="2 3" key="1">
    <citation type="journal article" date="2014" name="ISME J.">
        <title>Ecophysiology of Thioploca ingrica as revealed by the complete genome sequence supplemented with proteomic evidence.</title>
        <authorList>
            <person name="Kojima H."/>
            <person name="Ogura Y."/>
            <person name="Yamamoto N."/>
            <person name="Togashi T."/>
            <person name="Mori H."/>
            <person name="Watanabe T."/>
            <person name="Nemoto F."/>
            <person name="Kurokawa K."/>
            <person name="Hayashi T."/>
            <person name="Fukui M."/>
        </authorList>
    </citation>
    <scope>NUCLEOTIDE SEQUENCE [LARGE SCALE GENOMIC DNA]</scope>
</reference>
<dbReference type="EMBL" id="AP014633">
    <property type="protein sequence ID" value="BAP56551.1"/>
    <property type="molecule type" value="Genomic_DNA"/>
</dbReference>
<dbReference type="KEGG" id="tig:THII_2254"/>
<proteinExistence type="predicted"/>
<protein>
    <submittedName>
        <fullName evidence="2">Uncharacterized protein</fullName>
    </submittedName>
</protein>
<sequence length="108" mass="12862">MFFSSPCLGVFLGTFFYPNYKFIIVAQVIMAKNFPRKHRHIPRKSFIRAEKLLKILIIFIKLMLLFFMLEYHIFSMDIYIYLFKEKLNINNRASVALVKTLLNICCSI</sequence>
<dbReference type="STRING" id="40754.THII_2254"/>
<evidence type="ECO:0000313" key="3">
    <source>
        <dbReference type="Proteomes" id="UP000031623"/>
    </source>
</evidence>
<keyword evidence="3" id="KW-1185">Reference proteome</keyword>
<feature type="transmembrane region" description="Helical" evidence="1">
    <location>
        <begin position="12"/>
        <end position="31"/>
    </location>
</feature>
<name>A0A090BVB2_9GAMM</name>
<accession>A0A090BVB2</accession>
<organism evidence="2 3">
    <name type="scientific">Thioploca ingrica</name>
    <dbReference type="NCBI Taxonomy" id="40754"/>
    <lineage>
        <taxon>Bacteria</taxon>
        <taxon>Pseudomonadati</taxon>
        <taxon>Pseudomonadota</taxon>
        <taxon>Gammaproteobacteria</taxon>
        <taxon>Thiotrichales</taxon>
        <taxon>Thiotrichaceae</taxon>
        <taxon>Thioploca</taxon>
    </lineage>
</organism>
<dbReference type="Proteomes" id="UP000031623">
    <property type="component" value="Chromosome"/>
</dbReference>
<feature type="transmembrane region" description="Helical" evidence="1">
    <location>
        <begin position="52"/>
        <end position="74"/>
    </location>
</feature>
<keyword evidence="1" id="KW-1133">Transmembrane helix</keyword>
<keyword evidence="1" id="KW-0812">Transmembrane</keyword>
<dbReference type="HOGENOM" id="CLU_2195729_0_0_6"/>
<gene>
    <name evidence="2" type="ORF">THII_2254</name>
</gene>
<keyword evidence="1" id="KW-0472">Membrane</keyword>
<dbReference type="AlphaFoldDB" id="A0A090BVB2"/>
<evidence type="ECO:0000313" key="2">
    <source>
        <dbReference type="EMBL" id="BAP56551.1"/>
    </source>
</evidence>
<evidence type="ECO:0000256" key="1">
    <source>
        <dbReference type="SAM" id="Phobius"/>
    </source>
</evidence>